<protein>
    <recommendedName>
        <fullName evidence="3">DNA-binding protein</fullName>
    </recommendedName>
</protein>
<dbReference type="OrthoDB" id="5184241at2"/>
<name>A0A239CPN5_9NOCA</name>
<sequence>MFVLTIDQRGSRRDVDRVEELLRTMQDSRLVRPFERTAGDEVQAVASDPRTVVDIALALVRDGSWSVGIGVGPVELPLPQSTRAGRGPAFEAARDAVTRAKNAAASVAITTADADADTRRRDAETALTLIAMLITDRTEQGHAAADLMAEGHTQKHAAELLGITKQAMSQRLSVARWNIEADGRALAERLLAELDDTSHGQASQGDT</sequence>
<dbReference type="STRING" id="398843.A3K89_02175"/>
<accession>A0A239CPN5</accession>
<dbReference type="EMBL" id="FZOW01000001">
    <property type="protein sequence ID" value="SNS21343.1"/>
    <property type="molecule type" value="Genomic_DNA"/>
</dbReference>
<evidence type="ECO:0008006" key="3">
    <source>
        <dbReference type="Google" id="ProtNLM"/>
    </source>
</evidence>
<dbReference type="Proteomes" id="UP000198327">
    <property type="component" value="Unassembled WGS sequence"/>
</dbReference>
<proteinExistence type="predicted"/>
<organism evidence="1 2">
    <name type="scientific">Rhodococcoides kyotonense</name>
    <dbReference type="NCBI Taxonomy" id="398843"/>
    <lineage>
        <taxon>Bacteria</taxon>
        <taxon>Bacillati</taxon>
        <taxon>Actinomycetota</taxon>
        <taxon>Actinomycetes</taxon>
        <taxon>Mycobacteriales</taxon>
        <taxon>Nocardiaceae</taxon>
        <taxon>Rhodococcoides</taxon>
    </lineage>
</organism>
<evidence type="ECO:0000313" key="1">
    <source>
        <dbReference type="EMBL" id="SNS21343.1"/>
    </source>
</evidence>
<reference evidence="2" key="1">
    <citation type="submission" date="2017-06" db="EMBL/GenBank/DDBJ databases">
        <authorList>
            <person name="Varghese N."/>
            <person name="Submissions S."/>
        </authorList>
    </citation>
    <scope>NUCLEOTIDE SEQUENCE [LARGE SCALE GENOMIC DNA]</scope>
    <source>
        <strain evidence="2">JCM 23211</strain>
    </source>
</reference>
<dbReference type="AlphaFoldDB" id="A0A239CPN5"/>
<evidence type="ECO:0000313" key="2">
    <source>
        <dbReference type="Proteomes" id="UP000198327"/>
    </source>
</evidence>
<keyword evidence="2" id="KW-1185">Reference proteome</keyword>
<dbReference type="RefSeq" id="WP_089242632.1">
    <property type="nucleotide sequence ID" value="NZ_FZOW01000001.1"/>
</dbReference>
<gene>
    <name evidence="1" type="ORF">SAMN05421642_101102</name>
</gene>